<feature type="region of interest" description="Disordered" evidence="1">
    <location>
        <begin position="89"/>
        <end position="124"/>
    </location>
</feature>
<evidence type="ECO:0000256" key="1">
    <source>
        <dbReference type="SAM" id="MobiDB-lite"/>
    </source>
</evidence>
<proteinExistence type="predicted"/>
<organism evidence="2 3">
    <name type="scientific">Penicillium nordicum</name>
    <dbReference type="NCBI Taxonomy" id="229535"/>
    <lineage>
        <taxon>Eukaryota</taxon>
        <taxon>Fungi</taxon>
        <taxon>Dikarya</taxon>
        <taxon>Ascomycota</taxon>
        <taxon>Pezizomycotina</taxon>
        <taxon>Eurotiomycetes</taxon>
        <taxon>Eurotiomycetidae</taxon>
        <taxon>Eurotiales</taxon>
        <taxon>Aspergillaceae</taxon>
        <taxon>Penicillium</taxon>
    </lineage>
</organism>
<protein>
    <submittedName>
        <fullName evidence="2">Uncharacterized protein</fullName>
    </submittedName>
</protein>
<gene>
    <name evidence="2" type="ORF">ACN38_g12205</name>
</gene>
<feature type="compositionally biased region" description="Basic and acidic residues" evidence="1">
    <location>
        <begin position="102"/>
        <end position="115"/>
    </location>
</feature>
<accession>A0A0M9WA59</accession>
<keyword evidence="3" id="KW-1185">Reference proteome</keyword>
<dbReference type="EMBL" id="LHQQ01000363">
    <property type="protein sequence ID" value="KOS37023.1"/>
    <property type="molecule type" value="Genomic_DNA"/>
</dbReference>
<dbReference type="Proteomes" id="UP000037696">
    <property type="component" value="Unassembled WGS sequence"/>
</dbReference>
<comment type="caution">
    <text evidence="2">The sequence shown here is derived from an EMBL/GenBank/DDBJ whole genome shotgun (WGS) entry which is preliminary data.</text>
</comment>
<dbReference type="AlphaFoldDB" id="A0A0M9WA59"/>
<evidence type="ECO:0000313" key="3">
    <source>
        <dbReference type="Proteomes" id="UP000037696"/>
    </source>
</evidence>
<reference evidence="2 3" key="1">
    <citation type="submission" date="2015-08" db="EMBL/GenBank/DDBJ databases">
        <title>Genome sequencing of Penicillium nordicum.</title>
        <authorList>
            <person name="Nguyen H.D."/>
            <person name="Seifert K.A."/>
        </authorList>
    </citation>
    <scope>NUCLEOTIDE SEQUENCE [LARGE SCALE GENOMIC DNA]</scope>
    <source>
        <strain evidence="2 3">DAOMC 185683</strain>
    </source>
</reference>
<dbReference type="OrthoDB" id="4369934at2759"/>
<sequence>MLQRIPWVKNNSARGGLRLQDNRQISYIHLNHPPRSTIHLDQPSSSINHPLRSTILFDQPSSSINHPLRSSNSIITSLTPLQSSISIIHFNPNESDGGGLRLQDHRQTSHNHFDDPPQSTIHLN</sequence>
<name>A0A0M9WA59_9EURO</name>
<evidence type="ECO:0000313" key="2">
    <source>
        <dbReference type="EMBL" id="KOS37023.1"/>
    </source>
</evidence>